<dbReference type="EMBL" id="CAJNJA010015110">
    <property type="protein sequence ID" value="CAE7356459.1"/>
    <property type="molecule type" value="Genomic_DNA"/>
</dbReference>
<name>A0A812PAP5_9DINO</name>
<feature type="region of interest" description="Disordered" evidence="1">
    <location>
        <begin position="336"/>
        <end position="394"/>
    </location>
</feature>
<accession>A0A812PAP5</accession>
<feature type="compositionally biased region" description="Basic and acidic residues" evidence="1">
    <location>
        <begin position="172"/>
        <end position="186"/>
    </location>
</feature>
<evidence type="ECO:0000256" key="1">
    <source>
        <dbReference type="SAM" id="MobiDB-lite"/>
    </source>
</evidence>
<feature type="non-terminal residue" evidence="2">
    <location>
        <position position="1323"/>
    </location>
</feature>
<feature type="region of interest" description="Disordered" evidence="1">
    <location>
        <begin position="1"/>
        <end position="38"/>
    </location>
</feature>
<keyword evidence="3" id="KW-1185">Reference proteome</keyword>
<evidence type="ECO:0000313" key="3">
    <source>
        <dbReference type="Proteomes" id="UP000601435"/>
    </source>
</evidence>
<feature type="region of interest" description="Disordered" evidence="1">
    <location>
        <begin position="165"/>
        <end position="201"/>
    </location>
</feature>
<dbReference type="Proteomes" id="UP000601435">
    <property type="component" value="Unassembled WGS sequence"/>
</dbReference>
<protein>
    <submittedName>
        <fullName evidence="2">TY5A protein</fullName>
    </submittedName>
</protein>
<comment type="caution">
    <text evidence="2">The sequence shown here is derived from an EMBL/GenBank/DDBJ whole genome shotgun (WGS) entry which is preliminary data.</text>
</comment>
<sequence>MDPFVRQRRSSGGGDLSVAAGTSEPDYQAALSQEDVEQTSASVCFGEMSPGTLEQGGLSAGSPQAAFGGTTSLGASGEAELNTTLPVASPFHSERVRSEVELLRSRPATLDDDGRRAGIDIDEAALGDRSFVGTGREPDYALAGQGFRGEAPRLARVEMALEPSVQASTTAEEQKLSTEVPDDGRGWEATGKGRGTNPVDRAGSAIATAGVQPEASDTRELIPDSGPSRIEQMMLQMMQENAVLRQRLEAVESQSSGLSGGTCVTALETQANSPMSFAGNVQSCAAVQCENQIAQIPRVFPGNDFQGGSAERAYLLSRLVQPDACRSYKEAIAGLRPVLPEGESPSAKSPPGPKKPEAKPKPKSQPQAKGITEEAPSGTAGTRNSESSGTSISPGSKEALFAEAAKLLQGASAKVLRVGDWSIDEAWLCSAMNASSAEYALIDSGATNALRYAGVDELRDAKSIRVDLASGVTELHVNEFGTLLSPVDCQLILPAGYLVSMGYRISWGKKGCKIRHSKFGELDVSVVKGCPLVPKELGMKLLVQYEKFRAGACSVKGLRCLEASQFILLKSVFPEASDSVLEGVVVGPEGEYFFGLGLLGLSGEGGIVVATEGFGLNVGDGLEGLSGDKKDAAVRAQVSWYRMCLVYMVAQAAADLIDSEAQGVSSSATECDLKPDEPPVGLDDPREIALWALRQAAVKLQMPAECDVSELQKGSADSKGEQDVKGGLVKCGEVERLREVYGLHKALKVPEYVPITTLYSLSVDIAGPFKDGRSFDPISSGRDRGRGYRYFVAAAYSIPLNAELRPALHHPEDLGDYSPSECEPEADTAVPTVAEISEDCDEMLNRFDQWSVGDAVGAATESKVVTKTLFLGIPLRSKGGKEELRTHPLIQWLRERGVHASFTAGEDPAGNKAELAVQHLKQDARKLLRVASLPVEFWPFAILHASQRNFVQLAEVLGVGQSVLLPFGSELQARKRLKTGHKKHWEARTVPGKYLGVATDCAGGHLVLVQDGSEQKVLLTNTVYPIDVATVPKPKHRLITKRSPGFAVRADCFENCHVNGAAVKILAGDLGIWLEDKLNGSVGVGCFCSPGCMEDYDGETPFDMTFEVAWEVEFPCEVADELIQTLRTISLAEARGELALWVPSATEEVVSLEVPGKAVLTRKAGISDDSLWFIVKREVAEGDKERWHGILIIYVDDLLGFAMSPILQVLFDEIQKLWKLSDPEWIRKEAATKFCGLEIQALEGGGYRISQHSYLHELFTRYSITSSVSAPLTQWSDPEDEHPVQLETIREAQAMTGALLWASSKSRPDIAFAVSKLGQYAVK</sequence>
<evidence type="ECO:0000313" key="2">
    <source>
        <dbReference type="EMBL" id="CAE7356459.1"/>
    </source>
</evidence>
<proteinExistence type="predicted"/>
<gene>
    <name evidence="2" type="primary">TY5A</name>
    <name evidence="2" type="ORF">SNEC2469_LOCUS9331</name>
</gene>
<dbReference type="OrthoDB" id="417701at2759"/>
<organism evidence="2 3">
    <name type="scientific">Symbiodinium necroappetens</name>
    <dbReference type="NCBI Taxonomy" id="1628268"/>
    <lineage>
        <taxon>Eukaryota</taxon>
        <taxon>Sar</taxon>
        <taxon>Alveolata</taxon>
        <taxon>Dinophyceae</taxon>
        <taxon>Suessiales</taxon>
        <taxon>Symbiodiniaceae</taxon>
        <taxon>Symbiodinium</taxon>
    </lineage>
</organism>
<reference evidence="2" key="1">
    <citation type="submission" date="2021-02" db="EMBL/GenBank/DDBJ databases">
        <authorList>
            <person name="Dougan E. K."/>
            <person name="Rhodes N."/>
            <person name="Thang M."/>
            <person name="Chan C."/>
        </authorList>
    </citation>
    <scope>NUCLEOTIDE SEQUENCE</scope>
</reference>
<feature type="compositionally biased region" description="Low complexity" evidence="1">
    <location>
        <begin position="385"/>
        <end position="394"/>
    </location>
</feature>